<proteinExistence type="inferred from homology"/>
<feature type="transmembrane region" description="Helical" evidence="7">
    <location>
        <begin position="161"/>
        <end position="183"/>
    </location>
</feature>
<dbReference type="Gene3D" id="1.20.81.30">
    <property type="entry name" value="Type II secretion system (T2SS), domain F"/>
    <property type="match status" value="2"/>
</dbReference>
<dbReference type="AlphaFoldDB" id="D5V1A1"/>
<dbReference type="OrthoDB" id="9805682at2"/>
<keyword evidence="3" id="KW-1003">Cell membrane</keyword>
<keyword evidence="10" id="KW-1185">Reference proteome</keyword>
<dbReference type="InterPro" id="IPR042094">
    <property type="entry name" value="T2SS_GspF_sf"/>
</dbReference>
<evidence type="ECO:0000256" key="7">
    <source>
        <dbReference type="SAM" id="Phobius"/>
    </source>
</evidence>
<comment type="subcellular location">
    <subcellularLocation>
        <location evidence="1">Cell membrane</location>
        <topology evidence="1">Multi-pass membrane protein</topology>
    </subcellularLocation>
</comment>
<evidence type="ECO:0000313" key="10">
    <source>
        <dbReference type="Proteomes" id="UP000000939"/>
    </source>
</evidence>
<feature type="transmembrane region" description="Helical" evidence="7">
    <location>
        <begin position="214"/>
        <end position="233"/>
    </location>
</feature>
<dbReference type="EMBL" id="CP001999">
    <property type="protein sequence ID" value="ADG94063.1"/>
    <property type="molecule type" value="Genomic_DNA"/>
</dbReference>
<keyword evidence="4 7" id="KW-0812">Transmembrane</keyword>
<dbReference type="KEGG" id="ant:Arnit_2412"/>
<dbReference type="PANTHER" id="PTHR30012">
    <property type="entry name" value="GENERAL SECRETION PATHWAY PROTEIN"/>
    <property type="match status" value="1"/>
</dbReference>
<reference evidence="9 10" key="1">
    <citation type="journal article" date="2010" name="Stand. Genomic Sci.">
        <title>Complete genome sequence of Arcobacter nitrofigilis type strain (CI).</title>
        <authorList>
            <person name="Pati A."/>
            <person name="Gronow S."/>
            <person name="Lapidus A."/>
            <person name="Copeland A."/>
            <person name="Glavina Del Rio T."/>
            <person name="Nolan M."/>
            <person name="Lucas S."/>
            <person name="Tice H."/>
            <person name="Cheng J.F."/>
            <person name="Han C."/>
            <person name="Chertkov O."/>
            <person name="Bruce D."/>
            <person name="Tapia R."/>
            <person name="Goodwin L."/>
            <person name="Pitluck S."/>
            <person name="Liolios K."/>
            <person name="Ivanova N."/>
            <person name="Mavromatis K."/>
            <person name="Chen A."/>
            <person name="Palaniappan K."/>
            <person name="Land M."/>
            <person name="Hauser L."/>
            <person name="Chang Y.J."/>
            <person name="Jeffries C.D."/>
            <person name="Detter J.C."/>
            <person name="Rohde M."/>
            <person name="Goker M."/>
            <person name="Bristow J."/>
            <person name="Eisen J.A."/>
            <person name="Markowitz V."/>
            <person name="Hugenholtz P."/>
            <person name="Klenk H.P."/>
            <person name="Kyrpides N.C."/>
        </authorList>
    </citation>
    <scope>NUCLEOTIDE SEQUENCE [LARGE SCALE GENOMIC DNA]</scope>
    <source>
        <strain evidence="10">ATCC 33309 / DSM 7299 / CCUG 15893 / LMG 7604 / NCTC 12251 / CI</strain>
    </source>
</reference>
<evidence type="ECO:0000259" key="8">
    <source>
        <dbReference type="Pfam" id="PF00482"/>
    </source>
</evidence>
<accession>D5V1A1</accession>
<name>D5V1A1_ARCNC</name>
<evidence type="ECO:0000256" key="6">
    <source>
        <dbReference type="ARBA" id="ARBA00023136"/>
    </source>
</evidence>
<organism evidence="9 10">
    <name type="scientific">Arcobacter nitrofigilis (strain ATCC 33309 / DSM 7299 / CCUG 15893 / LMG 7604 / NCTC 12251 / CI)</name>
    <name type="common">Campylobacter nitrofigilis</name>
    <dbReference type="NCBI Taxonomy" id="572480"/>
    <lineage>
        <taxon>Bacteria</taxon>
        <taxon>Pseudomonadati</taxon>
        <taxon>Campylobacterota</taxon>
        <taxon>Epsilonproteobacteria</taxon>
        <taxon>Campylobacterales</taxon>
        <taxon>Arcobacteraceae</taxon>
        <taxon>Arcobacter</taxon>
    </lineage>
</organism>
<evidence type="ECO:0000256" key="2">
    <source>
        <dbReference type="ARBA" id="ARBA00005745"/>
    </source>
</evidence>
<evidence type="ECO:0000313" key="9">
    <source>
        <dbReference type="EMBL" id="ADG94063.1"/>
    </source>
</evidence>
<dbReference type="PANTHER" id="PTHR30012:SF0">
    <property type="entry name" value="TYPE II SECRETION SYSTEM PROTEIN F-RELATED"/>
    <property type="match status" value="1"/>
</dbReference>
<evidence type="ECO:0000256" key="1">
    <source>
        <dbReference type="ARBA" id="ARBA00004651"/>
    </source>
</evidence>
<dbReference type="GO" id="GO:0005886">
    <property type="term" value="C:plasma membrane"/>
    <property type="evidence" value="ECO:0007669"/>
    <property type="project" value="UniProtKB-SubCell"/>
</dbReference>
<evidence type="ECO:0000256" key="4">
    <source>
        <dbReference type="ARBA" id="ARBA00022692"/>
    </source>
</evidence>
<protein>
    <submittedName>
        <fullName evidence="9">Type II secretion system F domain protein</fullName>
    </submittedName>
</protein>
<dbReference type="Pfam" id="PF00482">
    <property type="entry name" value="T2SSF"/>
    <property type="match status" value="2"/>
</dbReference>
<feature type="transmembrane region" description="Helical" evidence="7">
    <location>
        <begin position="369"/>
        <end position="390"/>
    </location>
</feature>
<gene>
    <name evidence="9" type="ordered locus">Arnit_2412</name>
</gene>
<dbReference type="HOGENOM" id="CLU_035032_0_1_7"/>
<keyword evidence="5 7" id="KW-1133">Transmembrane helix</keyword>
<comment type="similarity">
    <text evidence="2">Belongs to the GSP F family.</text>
</comment>
<feature type="domain" description="Type II secretion system protein GspF" evidence="8">
    <location>
        <begin position="64"/>
        <end position="184"/>
    </location>
</feature>
<evidence type="ECO:0000256" key="3">
    <source>
        <dbReference type="ARBA" id="ARBA00022475"/>
    </source>
</evidence>
<dbReference type="STRING" id="572480.Arnit_2412"/>
<feature type="domain" description="Type II secretion system protein GspF" evidence="8">
    <location>
        <begin position="293"/>
        <end position="388"/>
    </location>
</feature>
<dbReference type="InterPro" id="IPR018076">
    <property type="entry name" value="T2SS_GspF_dom"/>
</dbReference>
<dbReference type="RefSeq" id="WP_013136208.1">
    <property type="nucleotide sequence ID" value="NC_014166.1"/>
</dbReference>
<evidence type="ECO:0000256" key="5">
    <source>
        <dbReference type="ARBA" id="ARBA00022989"/>
    </source>
</evidence>
<keyword evidence="6 7" id="KW-0472">Membrane</keyword>
<dbReference type="Proteomes" id="UP000000939">
    <property type="component" value="Chromosome"/>
</dbReference>
<sequence length="398" mass="46651">MNKYKIHYQENQKIKSKIIISDDLEKEKLPKNIVKIKKIKKLEFKNIKIMNKASEEQIIELFIQLSIMLDSNILLIDAIKILQKSIKNSHLSDILNSMESALQNGRAIYKALEKYEKDLNPIIIPFFKIFEKNGNIKAVIAALSTLLKIRLKNKKDLKNSLRYPIIVMVTFILALSMIFIFVVPKFENIFLQYHMQLPISTILLLTLKNFFLEYSLYLLLFFIFIYFAIKYFISKSEKFSYYKDKIIIKYLPIVGSLNKTYELYNFFVALNILLQSKYEFHLSMGNSLILIKNKYLLARISSINEHLKNGESISYAFNSTELFDELVISLIRSGEASNSLDICVERLQVLYEKKFDKKIKSLTSLIEPIFFILISSLILWIMLAIFTPIWNMSEMLNI</sequence>
<dbReference type="eggNOG" id="COG1459">
    <property type="taxonomic scope" value="Bacteria"/>
</dbReference>
<dbReference type="InterPro" id="IPR003004">
    <property type="entry name" value="GspF/PilC"/>
</dbReference>